<evidence type="ECO:0000256" key="1">
    <source>
        <dbReference type="SAM" id="MobiDB-lite"/>
    </source>
</evidence>
<accession>A0A919ITS4</accession>
<proteinExistence type="predicted"/>
<organism evidence="3 4">
    <name type="scientific">Actinoplanes cyaneus</name>
    <dbReference type="NCBI Taxonomy" id="52696"/>
    <lineage>
        <taxon>Bacteria</taxon>
        <taxon>Bacillati</taxon>
        <taxon>Actinomycetota</taxon>
        <taxon>Actinomycetes</taxon>
        <taxon>Micromonosporales</taxon>
        <taxon>Micromonosporaceae</taxon>
        <taxon>Actinoplanes</taxon>
    </lineage>
</organism>
<name>A0A919ITS4_9ACTN</name>
<feature type="region of interest" description="Disordered" evidence="1">
    <location>
        <begin position="1"/>
        <end position="49"/>
    </location>
</feature>
<protein>
    <recommendedName>
        <fullName evidence="2">Deoxyribonuclease NucA/NucB domain-containing protein</fullName>
    </recommendedName>
</protein>
<evidence type="ECO:0000313" key="3">
    <source>
        <dbReference type="EMBL" id="GID70337.1"/>
    </source>
</evidence>
<sequence length="407" mass="45205">MVLTHHSGATAAAQKRVKAPHPYAGSHKRRAAPRGLAAASRLSTTSEQSYGSGADAVTLAADEPFGLDECRDQYYDHTDGVEDTWWIKNHFLACAIDEWSVDTLQKIDGKWQTVGQIFFRVTGVVEGSKGTRQLVHHYEFDHWDEWGLADWAASLDFDADCAFATGARCPDVNQHGRRDTVLDFRHTGKTDLTVDLNNNTVGTGPDKLIYYEFTPELFLTAYPTEPEIVLSTLDVRCDWATYEHNGGCIFNNVRAHWEGLSLSNPDVDEAAKHVNDAFTDISRTKPGVPGTYVPGNFNSNDKLQRGAALTRARDADFKKANYNASVKACKAAYGSGYTDGATKDCDEYPMQSTHQGTATVNLEVNPRSFSVRPIDKYDNRRAGARLGVWYQDDHILEGDAFWINIKP</sequence>
<dbReference type="EMBL" id="BOMH01000073">
    <property type="protein sequence ID" value="GID70337.1"/>
    <property type="molecule type" value="Genomic_DNA"/>
</dbReference>
<evidence type="ECO:0000259" key="2">
    <source>
        <dbReference type="Pfam" id="PF14040"/>
    </source>
</evidence>
<dbReference type="Proteomes" id="UP000619479">
    <property type="component" value="Unassembled WGS sequence"/>
</dbReference>
<dbReference type="Pfam" id="PF14040">
    <property type="entry name" value="DNase_NucA_NucB"/>
    <property type="match status" value="1"/>
</dbReference>
<keyword evidence="4" id="KW-1185">Reference proteome</keyword>
<comment type="caution">
    <text evidence="3">The sequence shown here is derived from an EMBL/GenBank/DDBJ whole genome shotgun (WGS) entry which is preliminary data.</text>
</comment>
<evidence type="ECO:0000313" key="4">
    <source>
        <dbReference type="Proteomes" id="UP000619479"/>
    </source>
</evidence>
<dbReference type="InterPro" id="IPR029476">
    <property type="entry name" value="DNase_NucA_NucB"/>
</dbReference>
<dbReference type="AlphaFoldDB" id="A0A919ITS4"/>
<dbReference type="RefSeq" id="WP_203753989.1">
    <property type="nucleotide sequence ID" value="NZ_BAAAUC010000035.1"/>
</dbReference>
<gene>
    <name evidence="3" type="ORF">Acy02nite_82180</name>
</gene>
<feature type="domain" description="Deoxyribonuclease NucA/NucB" evidence="2">
    <location>
        <begin position="310"/>
        <end position="403"/>
    </location>
</feature>
<reference evidence="3" key="1">
    <citation type="submission" date="2021-01" db="EMBL/GenBank/DDBJ databases">
        <title>Whole genome shotgun sequence of Actinoplanes cyaneus NBRC 14990.</title>
        <authorList>
            <person name="Komaki H."/>
            <person name="Tamura T."/>
        </authorList>
    </citation>
    <scope>NUCLEOTIDE SEQUENCE</scope>
    <source>
        <strain evidence="3">NBRC 14990</strain>
    </source>
</reference>